<evidence type="ECO:0000313" key="4">
    <source>
        <dbReference type="Proteomes" id="UP000011087"/>
    </source>
</evidence>
<dbReference type="GeneID" id="17303163"/>
<sequence>MLLAPFHASAPDFLALLDPSSCLPPCQDDPFHPPPLHNDFLHEPLSSPACLECGGAIWHEDRAESSEDLCLLCLLSKQDPPSQPSNTEEPSLQDADQRLCPGPACSSPDDPKNTKRAWGDVERTAHRQACIGKKRLTLQEKAEIIQLYYRAGQEESPMKQMTIAETYGKSRAAISKLLRPENAHRVMVRFAEKKKAGAKGRPGQRGRGRARLEGKQGDQMEQAAWKTTHGGETMQNVMEGLGRKCV</sequence>
<reference evidence="4" key="2">
    <citation type="submission" date="2012-11" db="EMBL/GenBank/DDBJ databases">
        <authorList>
            <person name="Kuo A."/>
            <person name="Curtis B.A."/>
            <person name="Tanifuji G."/>
            <person name="Burki F."/>
            <person name="Gruber A."/>
            <person name="Irimia M."/>
            <person name="Maruyama S."/>
            <person name="Arias M.C."/>
            <person name="Ball S.G."/>
            <person name="Gile G.H."/>
            <person name="Hirakawa Y."/>
            <person name="Hopkins J.F."/>
            <person name="Rensing S.A."/>
            <person name="Schmutz J."/>
            <person name="Symeonidi A."/>
            <person name="Elias M."/>
            <person name="Eveleigh R.J."/>
            <person name="Herman E.K."/>
            <person name="Klute M.J."/>
            <person name="Nakayama T."/>
            <person name="Obornik M."/>
            <person name="Reyes-Prieto A."/>
            <person name="Armbrust E.V."/>
            <person name="Aves S.J."/>
            <person name="Beiko R.G."/>
            <person name="Coutinho P."/>
            <person name="Dacks J.B."/>
            <person name="Durnford D.G."/>
            <person name="Fast N.M."/>
            <person name="Green B.R."/>
            <person name="Grisdale C."/>
            <person name="Hempe F."/>
            <person name="Henrissat B."/>
            <person name="Hoppner M.P."/>
            <person name="Ishida K.-I."/>
            <person name="Kim E."/>
            <person name="Koreny L."/>
            <person name="Kroth P.G."/>
            <person name="Liu Y."/>
            <person name="Malik S.-B."/>
            <person name="Maier U.G."/>
            <person name="McRose D."/>
            <person name="Mock T."/>
            <person name="Neilson J.A."/>
            <person name="Onodera N.T."/>
            <person name="Poole A.M."/>
            <person name="Pritham E.J."/>
            <person name="Richards T.A."/>
            <person name="Rocap G."/>
            <person name="Roy S.W."/>
            <person name="Sarai C."/>
            <person name="Schaack S."/>
            <person name="Shirato S."/>
            <person name="Slamovits C.H."/>
            <person name="Spencer D.F."/>
            <person name="Suzuki S."/>
            <person name="Worden A.Z."/>
            <person name="Zauner S."/>
            <person name="Barry K."/>
            <person name="Bell C."/>
            <person name="Bharti A.K."/>
            <person name="Crow J.A."/>
            <person name="Grimwood J."/>
            <person name="Kramer R."/>
            <person name="Lindquist E."/>
            <person name="Lucas S."/>
            <person name="Salamov A."/>
            <person name="McFadden G.I."/>
            <person name="Lane C.E."/>
            <person name="Keeling P.J."/>
            <person name="Gray M.W."/>
            <person name="Grigoriev I.V."/>
            <person name="Archibald J.M."/>
        </authorList>
    </citation>
    <scope>NUCLEOTIDE SEQUENCE</scope>
    <source>
        <strain evidence="4">CCMP2712</strain>
    </source>
</reference>
<evidence type="ECO:0000313" key="2">
    <source>
        <dbReference type="EMBL" id="EKX46483.1"/>
    </source>
</evidence>
<dbReference type="Proteomes" id="UP000011087">
    <property type="component" value="Unassembled WGS sequence"/>
</dbReference>
<evidence type="ECO:0000256" key="1">
    <source>
        <dbReference type="SAM" id="MobiDB-lite"/>
    </source>
</evidence>
<gene>
    <name evidence="2" type="ORF">GUITHDRAFT_107687</name>
</gene>
<feature type="compositionally biased region" description="Basic residues" evidence="1">
    <location>
        <begin position="196"/>
        <end position="209"/>
    </location>
</feature>
<feature type="region of interest" description="Disordered" evidence="1">
    <location>
        <begin position="193"/>
        <end position="220"/>
    </location>
</feature>
<keyword evidence="4" id="KW-1185">Reference proteome</keyword>
<dbReference type="EMBL" id="JH992994">
    <property type="protein sequence ID" value="EKX46483.1"/>
    <property type="molecule type" value="Genomic_DNA"/>
</dbReference>
<organism evidence="2">
    <name type="scientific">Guillardia theta (strain CCMP2712)</name>
    <name type="common">Cryptophyte</name>
    <dbReference type="NCBI Taxonomy" id="905079"/>
    <lineage>
        <taxon>Eukaryota</taxon>
        <taxon>Cryptophyceae</taxon>
        <taxon>Pyrenomonadales</taxon>
        <taxon>Geminigeraceae</taxon>
        <taxon>Guillardia</taxon>
    </lineage>
</organism>
<accession>L1JD73</accession>
<evidence type="ECO:0000313" key="3">
    <source>
        <dbReference type="EnsemblProtists" id="EKX46483"/>
    </source>
</evidence>
<reference evidence="3" key="3">
    <citation type="submission" date="2016-03" db="UniProtKB">
        <authorList>
            <consortium name="EnsemblProtists"/>
        </authorList>
    </citation>
    <scope>IDENTIFICATION</scope>
</reference>
<protein>
    <submittedName>
        <fullName evidence="2 3">Uncharacterized protein</fullName>
    </submittedName>
</protein>
<dbReference type="RefSeq" id="XP_005833463.1">
    <property type="nucleotide sequence ID" value="XM_005833406.1"/>
</dbReference>
<dbReference type="EnsemblProtists" id="EKX46483">
    <property type="protein sequence ID" value="EKX46483"/>
    <property type="gene ID" value="GUITHDRAFT_107687"/>
</dbReference>
<proteinExistence type="predicted"/>
<reference evidence="2 4" key="1">
    <citation type="journal article" date="2012" name="Nature">
        <title>Algal genomes reveal evolutionary mosaicism and the fate of nucleomorphs.</title>
        <authorList>
            <consortium name="DOE Joint Genome Institute"/>
            <person name="Curtis B.A."/>
            <person name="Tanifuji G."/>
            <person name="Burki F."/>
            <person name="Gruber A."/>
            <person name="Irimia M."/>
            <person name="Maruyama S."/>
            <person name="Arias M.C."/>
            <person name="Ball S.G."/>
            <person name="Gile G.H."/>
            <person name="Hirakawa Y."/>
            <person name="Hopkins J.F."/>
            <person name="Kuo A."/>
            <person name="Rensing S.A."/>
            <person name="Schmutz J."/>
            <person name="Symeonidi A."/>
            <person name="Elias M."/>
            <person name="Eveleigh R.J."/>
            <person name="Herman E.K."/>
            <person name="Klute M.J."/>
            <person name="Nakayama T."/>
            <person name="Obornik M."/>
            <person name="Reyes-Prieto A."/>
            <person name="Armbrust E.V."/>
            <person name="Aves S.J."/>
            <person name="Beiko R.G."/>
            <person name="Coutinho P."/>
            <person name="Dacks J.B."/>
            <person name="Durnford D.G."/>
            <person name="Fast N.M."/>
            <person name="Green B.R."/>
            <person name="Grisdale C.J."/>
            <person name="Hempel F."/>
            <person name="Henrissat B."/>
            <person name="Hoppner M.P."/>
            <person name="Ishida K."/>
            <person name="Kim E."/>
            <person name="Koreny L."/>
            <person name="Kroth P.G."/>
            <person name="Liu Y."/>
            <person name="Malik S.B."/>
            <person name="Maier U.G."/>
            <person name="McRose D."/>
            <person name="Mock T."/>
            <person name="Neilson J.A."/>
            <person name="Onodera N.T."/>
            <person name="Poole A.M."/>
            <person name="Pritham E.J."/>
            <person name="Richards T.A."/>
            <person name="Rocap G."/>
            <person name="Roy S.W."/>
            <person name="Sarai C."/>
            <person name="Schaack S."/>
            <person name="Shirato S."/>
            <person name="Slamovits C.H."/>
            <person name="Spencer D.F."/>
            <person name="Suzuki S."/>
            <person name="Worden A.Z."/>
            <person name="Zauner S."/>
            <person name="Barry K."/>
            <person name="Bell C."/>
            <person name="Bharti A.K."/>
            <person name="Crow J.A."/>
            <person name="Grimwood J."/>
            <person name="Kramer R."/>
            <person name="Lindquist E."/>
            <person name="Lucas S."/>
            <person name="Salamov A."/>
            <person name="McFadden G.I."/>
            <person name="Lane C.E."/>
            <person name="Keeling P.J."/>
            <person name="Gray M.W."/>
            <person name="Grigoriev I.V."/>
            <person name="Archibald J.M."/>
        </authorList>
    </citation>
    <scope>NUCLEOTIDE SEQUENCE</scope>
    <source>
        <strain evidence="2 4">CCMP2712</strain>
    </source>
</reference>
<name>L1JD73_GUITC</name>
<dbReference type="HOGENOM" id="CLU_1126301_0_0_1"/>
<dbReference type="PaxDb" id="55529-EKX46483"/>
<feature type="region of interest" description="Disordered" evidence="1">
    <location>
        <begin position="80"/>
        <end position="116"/>
    </location>
</feature>
<dbReference type="KEGG" id="gtt:GUITHDRAFT_107687"/>
<dbReference type="AlphaFoldDB" id="L1JD73"/>